<dbReference type="AlphaFoldDB" id="A0A1I1QQ01"/>
<dbReference type="OrthoDB" id="6657864at2"/>
<dbReference type="STRING" id="910347.SAMN05421773_111220"/>
<dbReference type="Gene3D" id="3.10.450.50">
    <property type="match status" value="1"/>
</dbReference>
<organism evidence="2 3">
    <name type="scientific">Streptomyces aidingensis</name>
    <dbReference type="NCBI Taxonomy" id="910347"/>
    <lineage>
        <taxon>Bacteria</taxon>
        <taxon>Bacillati</taxon>
        <taxon>Actinomycetota</taxon>
        <taxon>Actinomycetes</taxon>
        <taxon>Kitasatosporales</taxon>
        <taxon>Streptomycetaceae</taxon>
        <taxon>Streptomyces</taxon>
    </lineage>
</organism>
<dbReference type="InterPro" id="IPR037401">
    <property type="entry name" value="SnoaL-like"/>
</dbReference>
<dbReference type="PANTHER" id="PTHR41252">
    <property type="entry name" value="BLR2505 PROTEIN"/>
    <property type="match status" value="1"/>
</dbReference>
<reference evidence="2 3" key="1">
    <citation type="submission" date="2016-10" db="EMBL/GenBank/DDBJ databases">
        <authorList>
            <person name="de Groot N.N."/>
        </authorList>
    </citation>
    <scope>NUCLEOTIDE SEQUENCE [LARGE SCALE GENOMIC DNA]</scope>
    <source>
        <strain evidence="2 3">CGMCC 4.5739</strain>
    </source>
</reference>
<dbReference type="EMBL" id="FOLM01000011">
    <property type="protein sequence ID" value="SFD24105.1"/>
    <property type="molecule type" value="Genomic_DNA"/>
</dbReference>
<proteinExistence type="predicted"/>
<evidence type="ECO:0000259" key="1">
    <source>
        <dbReference type="Pfam" id="PF12680"/>
    </source>
</evidence>
<sequence>MSAEENRKLLEEVFAQMARGNTRAMSDAMADDFRWTFPGNWTWSGSWEPKSAVLAELLRPLMEQFADYRCTADSIVAEGDHVVVQARSEATTTGGERYDQTYCFVFRVAGGRLAEVVEHCDTALAERVLTPPRPRPEPSAGC</sequence>
<gene>
    <name evidence="2" type="ORF">SAMN05421773_111220</name>
</gene>
<protein>
    <recommendedName>
        <fullName evidence="1">SnoaL-like domain-containing protein</fullName>
    </recommendedName>
</protein>
<evidence type="ECO:0000313" key="2">
    <source>
        <dbReference type="EMBL" id="SFD24105.1"/>
    </source>
</evidence>
<keyword evidence="3" id="KW-1185">Reference proteome</keyword>
<feature type="domain" description="SnoaL-like" evidence="1">
    <location>
        <begin position="11"/>
        <end position="116"/>
    </location>
</feature>
<name>A0A1I1QQ01_9ACTN</name>
<dbReference type="PANTHER" id="PTHR41252:SF1">
    <property type="entry name" value="BLR2505 PROTEIN"/>
    <property type="match status" value="1"/>
</dbReference>
<dbReference type="Proteomes" id="UP000199207">
    <property type="component" value="Unassembled WGS sequence"/>
</dbReference>
<accession>A0A1I1QQ01</accession>
<dbReference type="Pfam" id="PF12680">
    <property type="entry name" value="SnoaL_2"/>
    <property type="match status" value="1"/>
</dbReference>
<dbReference type="SUPFAM" id="SSF54427">
    <property type="entry name" value="NTF2-like"/>
    <property type="match status" value="1"/>
</dbReference>
<dbReference type="RefSeq" id="WP_093840267.1">
    <property type="nucleotide sequence ID" value="NZ_FOLM01000011.1"/>
</dbReference>
<evidence type="ECO:0000313" key="3">
    <source>
        <dbReference type="Proteomes" id="UP000199207"/>
    </source>
</evidence>
<dbReference type="InterPro" id="IPR032710">
    <property type="entry name" value="NTF2-like_dom_sf"/>
</dbReference>